<protein>
    <submittedName>
        <fullName evidence="3">Monosaccharide ABC transporter membrane protein (CUT2 family)</fullName>
    </submittedName>
</protein>
<comment type="caution">
    <text evidence="3">The sequence shown here is derived from an EMBL/GenBank/DDBJ whole genome shotgun (WGS) entry which is preliminary data.</text>
</comment>
<feature type="transmembrane region" description="Helical" evidence="2">
    <location>
        <begin position="221"/>
        <end position="245"/>
    </location>
</feature>
<feature type="transmembrane region" description="Helical" evidence="2">
    <location>
        <begin position="284"/>
        <end position="301"/>
    </location>
</feature>
<feature type="transmembrane region" description="Helical" evidence="2">
    <location>
        <begin position="307"/>
        <end position="328"/>
    </location>
</feature>
<evidence type="ECO:0000256" key="2">
    <source>
        <dbReference type="SAM" id="Phobius"/>
    </source>
</evidence>
<dbReference type="OrthoDB" id="3405932at2"/>
<keyword evidence="2" id="KW-0472">Membrane</keyword>
<dbReference type="AlphaFoldDB" id="A0A543AYJ9"/>
<keyword evidence="2" id="KW-0812">Transmembrane</keyword>
<accession>A0A543AYJ9</accession>
<feature type="transmembrane region" description="Helical" evidence="2">
    <location>
        <begin position="251"/>
        <end position="272"/>
    </location>
</feature>
<feature type="transmembrane region" description="Helical" evidence="2">
    <location>
        <begin position="110"/>
        <end position="133"/>
    </location>
</feature>
<proteinExistence type="predicted"/>
<organism evidence="3 4">
    <name type="scientific">Stackebrandtia endophytica</name>
    <dbReference type="NCBI Taxonomy" id="1496996"/>
    <lineage>
        <taxon>Bacteria</taxon>
        <taxon>Bacillati</taxon>
        <taxon>Actinomycetota</taxon>
        <taxon>Actinomycetes</taxon>
        <taxon>Glycomycetales</taxon>
        <taxon>Glycomycetaceae</taxon>
        <taxon>Stackebrandtia</taxon>
    </lineage>
</organism>
<feature type="transmembrane region" description="Helical" evidence="2">
    <location>
        <begin position="140"/>
        <end position="157"/>
    </location>
</feature>
<feature type="compositionally biased region" description="Low complexity" evidence="1">
    <location>
        <begin position="7"/>
        <end position="21"/>
    </location>
</feature>
<feature type="transmembrane region" description="Helical" evidence="2">
    <location>
        <begin position="72"/>
        <end position="104"/>
    </location>
</feature>
<feature type="transmembrane region" description="Helical" evidence="2">
    <location>
        <begin position="177"/>
        <end position="200"/>
    </location>
</feature>
<dbReference type="RefSeq" id="WP_142040861.1">
    <property type="nucleotide sequence ID" value="NZ_JBHTGS010000001.1"/>
</dbReference>
<feature type="region of interest" description="Disordered" evidence="1">
    <location>
        <begin position="1"/>
        <end position="21"/>
    </location>
</feature>
<feature type="compositionally biased region" description="Basic and acidic residues" evidence="1">
    <location>
        <begin position="369"/>
        <end position="380"/>
    </location>
</feature>
<dbReference type="InParanoid" id="A0A543AYJ9"/>
<name>A0A543AYJ9_9ACTN</name>
<feature type="region of interest" description="Disordered" evidence="1">
    <location>
        <begin position="339"/>
        <end position="380"/>
    </location>
</feature>
<reference evidence="3 4" key="1">
    <citation type="submission" date="2019-06" db="EMBL/GenBank/DDBJ databases">
        <title>Sequencing the genomes of 1000 actinobacteria strains.</title>
        <authorList>
            <person name="Klenk H.-P."/>
        </authorList>
    </citation>
    <scope>NUCLEOTIDE SEQUENCE [LARGE SCALE GENOMIC DNA]</scope>
    <source>
        <strain evidence="3 4">DSM 45928</strain>
    </source>
</reference>
<dbReference type="Proteomes" id="UP000317043">
    <property type="component" value="Unassembled WGS sequence"/>
</dbReference>
<gene>
    <name evidence="3" type="ORF">FB566_3209</name>
</gene>
<sequence length="380" mass="39362">MSLNDVTATNPPTSADPAPSDTAAPDRLGVHILLEAVLAIVFAGALFWLYLGDSPLTTVAERDALITAMVPLLLLSIAVAVSLRVGAVNLACGAVAVAGAVMFAENSGRGTAVALLAAVGVAVAVGLVLSLLVVALRVPAWLASAVVAAVTMLWVFERVTIAQLSSDPLPTLATSNSWIWLISVGALSIFGGVVAALNGWRTRLGLCREVNANSRTPDATSNLVTIGVMVMSSLLAGLAGVWTVWTATDGAIVVEGLNPLLVTVFPLAAALLGGTSAFGRRGGILGTLLAALLLMTVLELIESRGWPLHPMWVLLGAIVVGLIITRLVESLGRPREVPETVAPVAETSTEPLPSRQPGPDAEYASGDIDPYRRYDLDAHR</sequence>
<evidence type="ECO:0000313" key="4">
    <source>
        <dbReference type="Proteomes" id="UP000317043"/>
    </source>
</evidence>
<evidence type="ECO:0000256" key="1">
    <source>
        <dbReference type="SAM" id="MobiDB-lite"/>
    </source>
</evidence>
<keyword evidence="2" id="KW-1133">Transmembrane helix</keyword>
<keyword evidence="4" id="KW-1185">Reference proteome</keyword>
<dbReference type="EMBL" id="VFOW01000001">
    <property type="protein sequence ID" value="TQL77648.1"/>
    <property type="molecule type" value="Genomic_DNA"/>
</dbReference>
<evidence type="ECO:0000313" key="3">
    <source>
        <dbReference type="EMBL" id="TQL77648.1"/>
    </source>
</evidence>
<feature type="transmembrane region" description="Helical" evidence="2">
    <location>
        <begin position="28"/>
        <end position="51"/>
    </location>
</feature>